<proteinExistence type="predicted"/>
<dbReference type="EMBL" id="CAWUPB010001108">
    <property type="protein sequence ID" value="CAK7337766.1"/>
    <property type="molecule type" value="Genomic_DNA"/>
</dbReference>
<keyword evidence="2" id="KW-1185">Reference proteome</keyword>
<protein>
    <recommendedName>
        <fullName evidence="3">Pentatricopeptide repeat-containing protein</fullName>
    </recommendedName>
</protein>
<evidence type="ECO:0000313" key="2">
    <source>
        <dbReference type="Proteomes" id="UP001314170"/>
    </source>
</evidence>
<sequence>MDGYQEHGSSIKALAKMVAAMKQHGKFPQMCENHFTLIVIASKLSRSERFPE</sequence>
<organism evidence="1 2">
    <name type="scientific">Dovyalis caffra</name>
    <dbReference type="NCBI Taxonomy" id="77055"/>
    <lineage>
        <taxon>Eukaryota</taxon>
        <taxon>Viridiplantae</taxon>
        <taxon>Streptophyta</taxon>
        <taxon>Embryophyta</taxon>
        <taxon>Tracheophyta</taxon>
        <taxon>Spermatophyta</taxon>
        <taxon>Magnoliopsida</taxon>
        <taxon>eudicotyledons</taxon>
        <taxon>Gunneridae</taxon>
        <taxon>Pentapetalae</taxon>
        <taxon>rosids</taxon>
        <taxon>fabids</taxon>
        <taxon>Malpighiales</taxon>
        <taxon>Salicaceae</taxon>
        <taxon>Flacourtieae</taxon>
        <taxon>Dovyalis</taxon>
    </lineage>
</organism>
<gene>
    <name evidence="1" type="ORF">DCAF_LOCUS12804</name>
</gene>
<evidence type="ECO:0000313" key="1">
    <source>
        <dbReference type="EMBL" id="CAK7337766.1"/>
    </source>
</evidence>
<name>A0AAV1RMY6_9ROSI</name>
<dbReference type="Proteomes" id="UP001314170">
    <property type="component" value="Unassembled WGS sequence"/>
</dbReference>
<comment type="caution">
    <text evidence="1">The sequence shown here is derived from an EMBL/GenBank/DDBJ whole genome shotgun (WGS) entry which is preliminary data.</text>
</comment>
<dbReference type="AlphaFoldDB" id="A0AAV1RMY6"/>
<accession>A0AAV1RMY6</accession>
<evidence type="ECO:0008006" key="3">
    <source>
        <dbReference type="Google" id="ProtNLM"/>
    </source>
</evidence>
<reference evidence="1 2" key="1">
    <citation type="submission" date="2024-01" db="EMBL/GenBank/DDBJ databases">
        <authorList>
            <person name="Waweru B."/>
        </authorList>
    </citation>
    <scope>NUCLEOTIDE SEQUENCE [LARGE SCALE GENOMIC DNA]</scope>
</reference>